<dbReference type="PROSITE" id="PS50268">
    <property type="entry name" value="CADHERIN_2"/>
    <property type="match status" value="2"/>
</dbReference>
<keyword evidence="4" id="KW-0677">Repeat</keyword>
<dbReference type="SUPFAM" id="SSF49265">
    <property type="entry name" value="Fibronectin type III"/>
    <property type="match status" value="1"/>
</dbReference>
<keyword evidence="3" id="KW-0732">Signal</keyword>
<dbReference type="PANTHER" id="PTHR24027:SF422">
    <property type="entry name" value="CADHERIN DOMAIN-CONTAINING PROTEIN"/>
    <property type="match status" value="1"/>
</dbReference>
<evidence type="ECO:0000256" key="2">
    <source>
        <dbReference type="ARBA" id="ARBA00022692"/>
    </source>
</evidence>
<dbReference type="GO" id="GO:0007156">
    <property type="term" value="P:homophilic cell adhesion via plasma membrane adhesion molecules"/>
    <property type="evidence" value="ECO:0007669"/>
    <property type="project" value="InterPro"/>
</dbReference>
<gene>
    <name evidence="13" type="ORF">EXE57_05055</name>
</gene>
<dbReference type="GO" id="GO:0005912">
    <property type="term" value="C:adherens junction"/>
    <property type="evidence" value="ECO:0007669"/>
    <property type="project" value="TreeGrafter"/>
</dbReference>
<feature type="region of interest" description="Disordered" evidence="10">
    <location>
        <begin position="2416"/>
        <end position="2436"/>
    </location>
</feature>
<dbReference type="SMART" id="SM00736">
    <property type="entry name" value="CADG"/>
    <property type="match status" value="5"/>
</dbReference>
<dbReference type="GO" id="GO:0044331">
    <property type="term" value="P:cell-cell adhesion mediated by cadherin"/>
    <property type="evidence" value="ECO:0007669"/>
    <property type="project" value="TreeGrafter"/>
</dbReference>
<dbReference type="PANTHER" id="PTHR24027">
    <property type="entry name" value="CADHERIN-23"/>
    <property type="match status" value="1"/>
</dbReference>
<evidence type="ECO:0000259" key="11">
    <source>
        <dbReference type="PROSITE" id="PS50268"/>
    </source>
</evidence>
<reference evidence="13 14" key="1">
    <citation type="submission" date="2019-03" db="EMBL/GenBank/DDBJ databases">
        <title>Three New Species of Nocardioides, Nocardioides euryhalodurans sp. nov., Nocardioides seonyuensis sp. nov. and Nocardioides eburneoflavus sp. nov., Iolated from Soil.</title>
        <authorList>
            <person name="Roh S.G."/>
            <person name="Lee C."/>
            <person name="Kim M.-K."/>
            <person name="Kim S.B."/>
        </authorList>
    </citation>
    <scope>NUCLEOTIDE SEQUENCE [LARGE SCALE GENOMIC DNA]</scope>
    <source>
        <strain evidence="13 14">MMS17-SY117</strain>
    </source>
</reference>
<evidence type="ECO:0000259" key="12">
    <source>
        <dbReference type="PROSITE" id="PS50853"/>
    </source>
</evidence>
<proteinExistence type="predicted"/>
<dbReference type="GO" id="GO:0034332">
    <property type="term" value="P:adherens junction organization"/>
    <property type="evidence" value="ECO:0007669"/>
    <property type="project" value="TreeGrafter"/>
</dbReference>
<dbReference type="SUPFAM" id="SSF49313">
    <property type="entry name" value="Cadherin-like"/>
    <property type="match status" value="8"/>
</dbReference>
<dbReference type="KEGG" id="noy:EXE57_05055"/>
<evidence type="ECO:0000256" key="7">
    <source>
        <dbReference type="ARBA" id="ARBA00023136"/>
    </source>
</evidence>
<comment type="subcellular location">
    <subcellularLocation>
        <location evidence="1">Membrane</location>
        <topology evidence="1">Single-pass membrane protein</topology>
    </subcellularLocation>
</comment>
<organism evidence="13 14">
    <name type="scientific">Nocardioides euryhalodurans</name>
    <dbReference type="NCBI Taxonomy" id="2518370"/>
    <lineage>
        <taxon>Bacteria</taxon>
        <taxon>Bacillati</taxon>
        <taxon>Actinomycetota</taxon>
        <taxon>Actinomycetes</taxon>
        <taxon>Propionibacteriales</taxon>
        <taxon>Nocardioidaceae</taxon>
        <taxon>Nocardioides</taxon>
    </lineage>
</organism>
<dbReference type="InterPro" id="IPR015919">
    <property type="entry name" value="Cadherin-like_sf"/>
</dbReference>
<evidence type="ECO:0000313" key="14">
    <source>
        <dbReference type="Proteomes" id="UP000294894"/>
    </source>
</evidence>
<dbReference type="Gene3D" id="2.60.40.1220">
    <property type="match status" value="1"/>
</dbReference>
<dbReference type="GO" id="GO:0016342">
    <property type="term" value="C:catenin complex"/>
    <property type="evidence" value="ECO:0007669"/>
    <property type="project" value="TreeGrafter"/>
</dbReference>
<feature type="domain" description="Fibronectin type-III" evidence="12">
    <location>
        <begin position="3378"/>
        <end position="3472"/>
    </location>
</feature>
<dbReference type="InterPro" id="IPR006644">
    <property type="entry name" value="Cadg"/>
</dbReference>
<dbReference type="GO" id="GO:0007043">
    <property type="term" value="P:cell-cell junction assembly"/>
    <property type="evidence" value="ECO:0007669"/>
    <property type="project" value="TreeGrafter"/>
</dbReference>
<feature type="domain" description="Cadherin" evidence="11">
    <location>
        <begin position="479"/>
        <end position="576"/>
    </location>
</feature>
<dbReference type="InterPro" id="IPR013783">
    <property type="entry name" value="Ig-like_fold"/>
</dbReference>
<dbReference type="GO" id="GO:0000902">
    <property type="term" value="P:cell morphogenesis"/>
    <property type="evidence" value="ECO:0007669"/>
    <property type="project" value="TreeGrafter"/>
</dbReference>
<keyword evidence="8" id="KW-0378">Hydrolase</keyword>
<evidence type="ECO:0000256" key="6">
    <source>
        <dbReference type="ARBA" id="ARBA00022989"/>
    </source>
</evidence>
<keyword evidence="7" id="KW-0472">Membrane</keyword>
<keyword evidence="14" id="KW-1185">Reference proteome</keyword>
<dbReference type="GO" id="GO:0016798">
    <property type="term" value="F:hydrolase activity, acting on glycosyl bonds"/>
    <property type="evidence" value="ECO:0007669"/>
    <property type="project" value="UniProtKB-KW"/>
</dbReference>
<feature type="compositionally biased region" description="Polar residues" evidence="10">
    <location>
        <begin position="493"/>
        <end position="502"/>
    </location>
</feature>
<dbReference type="InterPro" id="IPR036116">
    <property type="entry name" value="FN3_sf"/>
</dbReference>
<dbReference type="InterPro" id="IPR039808">
    <property type="entry name" value="Cadherin"/>
</dbReference>
<dbReference type="CDD" id="cd00063">
    <property type="entry name" value="FN3"/>
    <property type="match status" value="1"/>
</dbReference>
<dbReference type="SMART" id="SM00112">
    <property type="entry name" value="CA"/>
    <property type="match status" value="3"/>
</dbReference>
<feature type="region of interest" description="Disordered" evidence="10">
    <location>
        <begin position="1180"/>
        <end position="1203"/>
    </location>
</feature>
<protein>
    <recommendedName>
        <fullName evidence="15">Tandem-95 repeat protein</fullName>
    </recommendedName>
</protein>
<dbReference type="RefSeq" id="WP_135074581.1">
    <property type="nucleotide sequence ID" value="NZ_CP038267.1"/>
</dbReference>
<dbReference type="InterPro" id="IPR014755">
    <property type="entry name" value="Cu-Rt/internalin_Ig-like"/>
</dbReference>
<dbReference type="Gene3D" id="2.60.40.10">
    <property type="entry name" value="Immunoglobulins"/>
    <property type="match status" value="9"/>
</dbReference>
<name>A0A4P7GIF2_9ACTN</name>
<evidence type="ECO:0000256" key="8">
    <source>
        <dbReference type="ARBA" id="ARBA00023295"/>
    </source>
</evidence>
<dbReference type="SUPFAM" id="SSF49785">
    <property type="entry name" value="Galactose-binding domain-like"/>
    <property type="match status" value="4"/>
</dbReference>
<keyword evidence="9" id="KW-0119">Carbohydrate metabolism</keyword>
<dbReference type="InterPro" id="IPR002126">
    <property type="entry name" value="Cadherin-like_dom"/>
</dbReference>
<keyword evidence="9" id="KW-0624">Polysaccharide degradation</keyword>
<dbReference type="Gene3D" id="2.120.10.30">
    <property type="entry name" value="TolB, C-terminal domain"/>
    <property type="match status" value="1"/>
</dbReference>
<dbReference type="CDD" id="cd11304">
    <property type="entry name" value="Cadherin_repeat"/>
    <property type="match status" value="2"/>
</dbReference>
<dbReference type="GO" id="GO:0045296">
    <property type="term" value="F:cadherin binding"/>
    <property type="evidence" value="ECO:0007669"/>
    <property type="project" value="TreeGrafter"/>
</dbReference>
<dbReference type="PROSITE" id="PS50853">
    <property type="entry name" value="FN3"/>
    <property type="match status" value="1"/>
</dbReference>
<dbReference type="GO" id="GO:0008013">
    <property type="term" value="F:beta-catenin binding"/>
    <property type="evidence" value="ECO:0007669"/>
    <property type="project" value="TreeGrafter"/>
</dbReference>
<dbReference type="GO" id="GO:0016477">
    <property type="term" value="P:cell migration"/>
    <property type="evidence" value="ECO:0007669"/>
    <property type="project" value="TreeGrafter"/>
</dbReference>
<dbReference type="InterPro" id="IPR008979">
    <property type="entry name" value="Galactose-bd-like_sf"/>
</dbReference>
<dbReference type="Pfam" id="PF00028">
    <property type="entry name" value="Cadherin"/>
    <property type="match status" value="2"/>
</dbReference>
<keyword evidence="6" id="KW-1133">Transmembrane helix</keyword>
<evidence type="ECO:0000256" key="4">
    <source>
        <dbReference type="ARBA" id="ARBA00022737"/>
    </source>
</evidence>
<dbReference type="PRINTS" id="PR00205">
    <property type="entry name" value="CADHERIN"/>
</dbReference>
<evidence type="ECO:0000256" key="5">
    <source>
        <dbReference type="ARBA" id="ARBA00022837"/>
    </source>
</evidence>
<dbReference type="InterPro" id="IPR011042">
    <property type="entry name" value="6-blade_b-propeller_TolB-like"/>
</dbReference>
<evidence type="ECO:0000313" key="13">
    <source>
        <dbReference type="EMBL" id="QBR91705.1"/>
    </source>
</evidence>
<sequence>MGLVLVTVPPVQAANQRPVIRAIADRTVSGQDTVRIAPRVRDDGPARRLRFAASGRPLWLKLDRRTGLLRGTVPPAAMGRSFRLVLRVSDGRRTDSEVFRIRVRRNQAPTLGEIAPQTVEAGQPYSYAIEGEDSDGPKALRYSVSGQPAWLTLDRTTGVLSGTAEGSGVREITVWASDGRKSSPERVLRLTVTEPAVDNTEPLVDDQTMTVDEGPAGAEVGTLVGDDADGDELTWSLSGDGHQDFSVDPESGTVTSEVTLDHEARRRYDLTATASDGTTSTTADLVVTVSDVDEAPVVTAIDDRTVTEDQLVVPAIAVEATDPEGAPVEISVTGLPQGLAYDAATDTVTGSPSLPGTYAVQVSASDGTLVGGTGFELAVEPTNDAPELANQDLSVAEGTEDETVIGTLAASDEEGDELTFAGGTAVFGVSPAGEVRVIDGDALTDGSGPFSVPVSVTDGDATTNAVLTVTVTDVDSPPVAEDDTFEVAEDAPTGTSVGTATASDADGDTVSWAITGGNAEGAFAIDAATGEITVAGLLDHEDVDTYALEVEATSTTLSDSATVTIDVTDVDEAPSVEPIDDVTTAEDEAMAPVQVVTSDPEGDDVTVTVTGLPAGVDYAPGPGTIAGTPTDSGTFEVDVTADDGALTRTESFVLEVTPANDAPVLVPVDDVTLEEGSALEPIQLSATDADDDDLVFEVGTLPTGLSFDAEQARITGTPTVGGSYVVSVTVRDGNGGTDGDDFVLTVTDVNDAPVLGAPDPALVELVQDEPVDVDVTVPAVDEEGDAVTFAATGLPEGVTAEGTGTGVSLGGAAEETGDFPVTVTAEDARGATSTTTFDVVVTEPPAVSCSPISTLECADVPVTLPYELDFDGTEGGLDDTGFTMVDPPSLRGGVDQAPAPSTPTYADVPGFEPGQVGVAGGALTITATKGIQFRAPGQSPAATAPNALLNGLGVGVSGSTTGYDLSTTVVAPTFPGPDNGAQQGGLWFGLDEDDYVKAVVSRVTATTNKVQLLTEVGGVATPGTTYEMNSAPFATGTDVELELEVVDGPGTGTTGGTAQLYYTVGSGQRTLLADVTTPSRTSMSVPQAWFDGAALEGQDAQSFAGLFATKRNAQAAQQQLVTFGDFAVTEHVVPNTAPVVVPVDDQTATEEEAFGPLTVTATDADGDELTVESDLDVEGLSFTDEGDGTATLKGTPAAGTAGSYDVTVSASDGEDTDEESFTLTVEEPAAPEPACAPLTTEGCSTVPVTTPFSLDFEADQGGLDGTGFTMVDPPSSRGNVDQAPAPATPSFPTVPGFEPGQVGLTGGNLVIDATKGIAYRKPVDSAGTNSQLNALGVGLAGGGEGYELRTTVDAPTFPSSAAATGTQSQQGGLWYGLGEDDFVKLAVVRTTSGLNKVQLVKEVGSIAQPATTYELNSSTFASGQDVELVLTIDASGATPVVRAAYRVAGGQLTTLTDAANPASPALPLPEAFVAGEALPAGDAGPVAFGGLYATKRGAAATDNIAVRFEQFAVESLGGQTGPFVPVDVRVNFQSETAPVPAGFLRDFGQAYDQRTAADQGDGDHTYGWVRANSAEGLSLVTNGRDRNRADIAQELDTVMHMQYGDVPDGNCTANVCQDGDWQLAVEDGTYDVTVAVGDQMGATAYDSQHAVNVENQVLIEQFQGTAAEEFRVATTRVGVVDGELTVSAQGGTNTKIAWVRVRSASASEADPWPFVVDVRPGNRSTGAVLDEGIATDLHLVGTNADPGPVDEATVTTDTVKLFEVLPGGAAVAVPGNANTSGGGDTINFQQSGPLDANTTYRFVVDGVEDELGNEFVPFTSVFTTGTTSGGGDGGEFSPVTGVNFEKVDTGKNGKYFASLVVHDGFLWATTIGQGMFRYPINADGTLGAEQAINAFAGRAAIGLVFDREDPDVAWVTNATANLGNESATFGSKLTRVDFGSSVANPTLTDVFVNLPRSAKDHLSNSLSYGPGGDLYFLQGSNQAAGDPDGAWGNRGETLLSAALLTFDPDEVWAQVQASGAINVQTVDKGGPYNPFVANAPLKIYASGIRNAYDLVHTAEGRLYVPTNGTASGGNSPGVNASGGTLTRTGQVPGQDVTEVCNTRRVDGSPYTAPSVPAVTNHSTQRDFLFDVEQGGYYGHPNPSRCEWVLNNGGLPEGAGSNGSQYAPTVQPDRNYRGWAYDFEFNKSPNGVVQYRSSTFGGKLKGRLMVVRFSNFDDVITLQPGSDGDILGGQAGSTIGGLSGFDDPLDIVEDTDTGNLYVNSYDQSGGQPKLYLLRVPSGEQAASLEPSTERLVANQPTGSGALSMGTVRFTNTGQQAATVTGATIGGSGAAAYSRTLSRALPATVPAGESIDVTVSFDPSAEGVAPGSLTLTTSTGSVPAVPLRGLGTDGEGGSAEPSLQYVFDTLQLGIDTGDDNDATPDMHSSTTERVSPTLGDSLDVESFERFTDGPVTVEPLAVFGPGANNPVTQVSWYATDAPGSPSSLFSVGNSPSRNAQALLPTSSGTYQFDPGAASFGFVSRWPFFANRMVYSQDSLNTFAGAIGNHVRVYRLVEGGSVVPHAFVVATEEHTSGWDYNDVVFIVRNVSPVGDGEEEPPPPGDAVKVNFQSETAPVPSGYVRDFGQAYGARNDAGQGSGLTYGWVNAQTGAAEARVGTGRDRDLNPDQRLDTLMHMQYQQQGSPNCTTNSCTTGAWEMSVPDGSYQVTVGVGDPATNQDPEAHQVRAEGVPVLAQPHVPTGAAGTAGHHAQASQVVSVTDGRITIDPTGGTNTKINYVEVLPVDGGGGETVAQVNFQPAAATTPAGWSADTGALFSTARGYGWVRTEGGAAKTADTRQRTSGSAVDSTLILVDDAEVAAVNDGEWEHVLPNGTYTVTASVGDPDYADSTHGLAAEGVPLVTGFVPSGPGDYGIGSATVEVTDGRLTVASTGTNTKLQWLTVAAGSGVDAIAPTVSFDVTGVSAPEGFVNQATVSAEISDAGGSGIEFVDWTLDGEEIERPQGDSLVVDEIGSHTVEVTATDAAGNATTEETTFEVVEGSVSEIAVTNQDAQRVGDQAIPGMAEDFLVMHHLNNVNTGGTHPSAVTHDVATLRIRNTDPTEDLVVSGLELGAPLNPTQGVRASTTNFTFPGVDLPLTIAPGGSYDLAVDFGGTGSRGIYGATLIIESNGANDPALPVQLRGFWQPQPEGGTEPTMTQIARTFGYTTEIGEPLEDEFSGPLQGDEVRSLQWRRLDPSRPVTARQLTALHGCCGSEDSMASPVAGAHDGAWGQSFYPRAAQTGNATATAPFRQGTANPTGSFALTIAGYTSNKAPTQTDPANLGIRVWPVEVDGTVVPGAYLVGQDFVQNGCGGGSANCDYQDNVYLVTNIAPVASQDTTAPTASPTGVAAQVQGSDVRVSWNAADVADLGGYVVERQAAGATTWTTVNTTPVAGTSLVDTTAPGSTQVSYRVLAVDTSGNRGAPSSTAQVTTPARPQSAIRINAGGPGVSTGGVAWGAQQYGTGGKTYTNNTAIAGTTDDVLYQTEYSTSTGSIAYDVPVQNGRYTVRLHFAEIYFGAPGGGPAGNGRRVFDVSVEGVQRINDFDIFREVGAATATVRSYTVDVTDGKVDVDLASVVNEAKISAIEVVPAGA</sequence>
<evidence type="ECO:0000256" key="10">
    <source>
        <dbReference type="SAM" id="MobiDB-lite"/>
    </source>
</evidence>
<dbReference type="PROSITE" id="PS50194">
    <property type="entry name" value="FILAMIN_REPEAT"/>
    <property type="match status" value="1"/>
</dbReference>
<accession>A0A4P7GIF2</accession>
<dbReference type="InterPro" id="IPR003961">
    <property type="entry name" value="FN3_dom"/>
</dbReference>
<dbReference type="OrthoDB" id="264773at2"/>
<evidence type="ECO:0000256" key="3">
    <source>
        <dbReference type="ARBA" id="ARBA00022729"/>
    </source>
</evidence>
<feature type="region of interest" description="Disordered" evidence="10">
    <location>
        <begin position="484"/>
        <end position="504"/>
    </location>
</feature>
<dbReference type="Gene3D" id="2.60.120.430">
    <property type="entry name" value="Galactose-binding lectin"/>
    <property type="match status" value="4"/>
</dbReference>
<keyword evidence="5" id="KW-0106">Calcium</keyword>
<evidence type="ECO:0000256" key="1">
    <source>
        <dbReference type="ARBA" id="ARBA00004167"/>
    </source>
</evidence>
<evidence type="ECO:0000256" key="9">
    <source>
        <dbReference type="ARBA" id="ARBA00023326"/>
    </source>
</evidence>
<dbReference type="InterPro" id="IPR017868">
    <property type="entry name" value="Filamin/ABP280_repeat-like"/>
</dbReference>
<dbReference type="Proteomes" id="UP000294894">
    <property type="component" value="Chromosome"/>
</dbReference>
<keyword evidence="2" id="KW-0812">Transmembrane</keyword>
<dbReference type="Pfam" id="PF11721">
    <property type="entry name" value="Malectin"/>
    <property type="match status" value="1"/>
</dbReference>
<keyword evidence="8" id="KW-0326">Glycosidase</keyword>
<dbReference type="GO" id="GO:0000272">
    <property type="term" value="P:polysaccharide catabolic process"/>
    <property type="evidence" value="ECO:0007669"/>
    <property type="project" value="UniProtKB-KW"/>
</dbReference>
<evidence type="ECO:0008006" key="15">
    <source>
        <dbReference type="Google" id="ProtNLM"/>
    </source>
</evidence>
<dbReference type="Pfam" id="PF05345">
    <property type="entry name" value="He_PIG"/>
    <property type="match status" value="6"/>
</dbReference>
<dbReference type="GO" id="GO:0016339">
    <property type="term" value="P:calcium-dependent cell-cell adhesion via plasma membrane cell adhesion molecules"/>
    <property type="evidence" value="ECO:0007669"/>
    <property type="project" value="TreeGrafter"/>
</dbReference>
<dbReference type="InterPro" id="IPR021720">
    <property type="entry name" value="Malectin_dom"/>
</dbReference>
<dbReference type="EMBL" id="CP038267">
    <property type="protein sequence ID" value="QBR91705.1"/>
    <property type="molecule type" value="Genomic_DNA"/>
</dbReference>
<dbReference type="GO" id="GO:0005509">
    <property type="term" value="F:calcium ion binding"/>
    <property type="evidence" value="ECO:0007669"/>
    <property type="project" value="InterPro"/>
</dbReference>
<dbReference type="Gene3D" id="2.60.40.60">
    <property type="entry name" value="Cadherins"/>
    <property type="match status" value="2"/>
</dbReference>
<feature type="domain" description="Cadherin" evidence="11">
    <location>
        <begin position="212"/>
        <end position="298"/>
    </location>
</feature>